<sequence length="79" mass="9055">MNVESENVRLDATVHLPAIQRTNPPFPVITLTVQIFSFANPIFIQPPVPLHHLQLHSFMSRIDLVHLNLILKGKLIWEP</sequence>
<dbReference type="EMBL" id="MNCJ02000322">
    <property type="protein sequence ID" value="KAF5798668.1"/>
    <property type="molecule type" value="Genomic_DNA"/>
</dbReference>
<accession>A0A9K3NGF3</accession>
<proteinExistence type="predicted"/>
<comment type="caution">
    <text evidence="1">The sequence shown here is derived from an EMBL/GenBank/DDBJ whole genome shotgun (WGS) entry which is preliminary data.</text>
</comment>
<reference evidence="1" key="2">
    <citation type="submission" date="2020-06" db="EMBL/GenBank/DDBJ databases">
        <title>Helianthus annuus Genome sequencing and assembly Release 2.</title>
        <authorList>
            <person name="Gouzy J."/>
            <person name="Langlade N."/>
            <person name="Munos S."/>
        </authorList>
    </citation>
    <scope>NUCLEOTIDE SEQUENCE</scope>
    <source>
        <tissue evidence="1">Leaves</tissue>
    </source>
</reference>
<organism evidence="1 2">
    <name type="scientific">Helianthus annuus</name>
    <name type="common">Common sunflower</name>
    <dbReference type="NCBI Taxonomy" id="4232"/>
    <lineage>
        <taxon>Eukaryota</taxon>
        <taxon>Viridiplantae</taxon>
        <taxon>Streptophyta</taxon>
        <taxon>Embryophyta</taxon>
        <taxon>Tracheophyta</taxon>
        <taxon>Spermatophyta</taxon>
        <taxon>Magnoliopsida</taxon>
        <taxon>eudicotyledons</taxon>
        <taxon>Gunneridae</taxon>
        <taxon>Pentapetalae</taxon>
        <taxon>asterids</taxon>
        <taxon>campanulids</taxon>
        <taxon>Asterales</taxon>
        <taxon>Asteraceae</taxon>
        <taxon>Asteroideae</taxon>
        <taxon>Heliantheae alliance</taxon>
        <taxon>Heliantheae</taxon>
        <taxon>Helianthus</taxon>
    </lineage>
</organism>
<evidence type="ECO:0000313" key="1">
    <source>
        <dbReference type="EMBL" id="KAF5798668.1"/>
    </source>
</evidence>
<name>A0A9K3NGF3_HELAN</name>
<evidence type="ECO:0000313" key="2">
    <source>
        <dbReference type="Proteomes" id="UP000215914"/>
    </source>
</evidence>
<dbReference type="Proteomes" id="UP000215914">
    <property type="component" value="Unassembled WGS sequence"/>
</dbReference>
<keyword evidence="2" id="KW-1185">Reference proteome</keyword>
<dbReference type="AlphaFoldDB" id="A0A9K3NGF3"/>
<reference evidence="1" key="1">
    <citation type="journal article" date="2017" name="Nature">
        <title>The sunflower genome provides insights into oil metabolism, flowering and Asterid evolution.</title>
        <authorList>
            <person name="Badouin H."/>
            <person name="Gouzy J."/>
            <person name="Grassa C.J."/>
            <person name="Murat F."/>
            <person name="Staton S.E."/>
            <person name="Cottret L."/>
            <person name="Lelandais-Briere C."/>
            <person name="Owens G.L."/>
            <person name="Carrere S."/>
            <person name="Mayjonade B."/>
            <person name="Legrand L."/>
            <person name="Gill N."/>
            <person name="Kane N.C."/>
            <person name="Bowers J.E."/>
            <person name="Hubner S."/>
            <person name="Bellec A."/>
            <person name="Berard A."/>
            <person name="Berges H."/>
            <person name="Blanchet N."/>
            <person name="Boniface M.C."/>
            <person name="Brunel D."/>
            <person name="Catrice O."/>
            <person name="Chaidir N."/>
            <person name="Claudel C."/>
            <person name="Donnadieu C."/>
            <person name="Faraut T."/>
            <person name="Fievet G."/>
            <person name="Helmstetter N."/>
            <person name="King M."/>
            <person name="Knapp S.J."/>
            <person name="Lai Z."/>
            <person name="Le Paslier M.C."/>
            <person name="Lippi Y."/>
            <person name="Lorenzon L."/>
            <person name="Mandel J.R."/>
            <person name="Marage G."/>
            <person name="Marchand G."/>
            <person name="Marquand E."/>
            <person name="Bret-Mestries E."/>
            <person name="Morien E."/>
            <person name="Nambeesan S."/>
            <person name="Nguyen T."/>
            <person name="Pegot-Espagnet P."/>
            <person name="Pouilly N."/>
            <person name="Raftis F."/>
            <person name="Sallet E."/>
            <person name="Schiex T."/>
            <person name="Thomas J."/>
            <person name="Vandecasteele C."/>
            <person name="Vares D."/>
            <person name="Vear F."/>
            <person name="Vautrin S."/>
            <person name="Crespi M."/>
            <person name="Mangin B."/>
            <person name="Burke J.M."/>
            <person name="Salse J."/>
            <person name="Munos S."/>
            <person name="Vincourt P."/>
            <person name="Rieseberg L.H."/>
            <person name="Langlade N.B."/>
        </authorList>
    </citation>
    <scope>NUCLEOTIDE SEQUENCE</scope>
    <source>
        <tissue evidence="1">Leaves</tissue>
    </source>
</reference>
<gene>
    <name evidence="1" type="ORF">HanXRQr2_Chr07g0295611</name>
</gene>
<dbReference type="Gramene" id="mRNA:HanXRQr2_Chr07g0295611">
    <property type="protein sequence ID" value="mRNA:HanXRQr2_Chr07g0295611"/>
    <property type="gene ID" value="HanXRQr2_Chr07g0295611"/>
</dbReference>
<protein>
    <submittedName>
        <fullName evidence="1">Uncharacterized protein</fullName>
    </submittedName>
</protein>